<evidence type="ECO:0000313" key="2">
    <source>
        <dbReference type="Proteomes" id="UP001152622"/>
    </source>
</evidence>
<name>A0A9Q1J6V1_SYNKA</name>
<protein>
    <submittedName>
        <fullName evidence="1">Uncharacterized protein</fullName>
    </submittedName>
</protein>
<accession>A0A9Q1J6V1</accession>
<sequence length="68" mass="7068">MVDLSPPVRSPSSPPSCRLVTWCIKGSACSIDNNATATQHGLCNINATSATFAEGVAEDVAYLAQKSN</sequence>
<evidence type="ECO:0000313" key="1">
    <source>
        <dbReference type="EMBL" id="KAJ8369496.1"/>
    </source>
</evidence>
<dbReference type="EMBL" id="JAINUF010000003">
    <property type="protein sequence ID" value="KAJ8369496.1"/>
    <property type="molecule type" value="Genomic_DNA"/>
</dbReference>
<comment type="caution">
    <text evidence="1">The sequence shown here is derived from an EMBL/GenBank/DDBJ whole genome shotgun (WGS) entry which is preliminary data.</text>
</comment>
<gene>
    <name evidence="1" type="ORF">SKAU_G00095240</name>
</gene>
<dbReference type="Proteomes" id="UP001152622">
    <property type="component" value="Chromosome 3"/>
</dbReference>
<keyword evidence="2" id="KW-1185">Reference proteome</keyword>
<dbReference type="AlphaFoldDB" id="A0A9Q1J6V1"/>
<proteinExistence type="predicted"/>
<reference evidence="1" key="1">
    <citation type="journal article" date="2023" name="Science">
        <title>Genome structures resolve the early diversification of teleost fishes.</title>
        <authorList>
            <person name="Parey E."/>
            <person name="Louis A."/>
            <person name="Montfort J."/>
            <person name="Bouchez O."/>
            <person name="Roques C."/>
            <person name="Iampietro C."/>
            <person name="Lluch J."/>
            <person name="Castinel A."/>
            <person name="Donnadieu C."/>
            <person name="Desvignes T."/>
            <person name="Floi Bucao C."/>
            <person name="Jouanno E."/>
            <person name="Wen M."/>
            <person name="Mejri S."/>
            <person name="Dirks R."/>
            <person name="Jansen H."/>
            <person name="Henkel C."/>
            <person name="Chen W.J."/>
            <person name="Zahm M."/>
            <person name="Cabau C."/>
            <person name="Klopp C."/>
            <person name="Thompson A.W."/>
            <person name="Robinson-Rechavi M."/>
            <person name="Braasch I."/>
            <person name="Lecointre G."/>
            <person name="Bobe J."/>
            <person name="Postlethwait J.H."/>
            <person name="Berthelot C."/>
            <person name="Roest Crollius H."/>
            <person name="Guiguen Y."/>
        </authorList>
    </citation>
    <scope>NUCLEOTIDE SEQUENCE</scope>
    <source>
        <strain evidence="1">WJC10195</strain>
    </source>
</reference>
<organism evidence="1 2">
    <name type="scientific">Synaphobranchus kaupii</name>
    <name type="common">Kaup's arrowtooth eel</name>
    <dbReference type="NCBI Taxonomy" id="118154"/>
    <lineage>
        <taxon>Eukaryota</taxon>
        <taxon>Metazoa</taxon>
        <taxon>Chordata</taxon>
        <taxon>Craniata</taxon>
        <taxon>Vertebrata</taxon>
        <taxon>Euteleostomi</taxon>
        <taxon>Actinopterygii</taxon>
        <taxon>Neopterygii</taxon>
        <taxon>Teleostei</taxon>
        <taxon>Anguilliformes</taxon>
        <taxon>Synaphobranchidae</taxon>
        <taxon>Synaphobranchus</taxon>
    </lineage>
</organism>